<dbReference type="OMA" id="YEANILH"/>
<dbReference type="GeneID" id="7442369"/>
<dbReference type="Proteomes" id="UP000001449">
    <property type="component" value="Chromosome 6"/>
</dbReference>
<dbReference type="Gene3D" id="3.20.20.100">
    <property type="entry name" value="NADP-dependent oxidoreductase domain"/>
    <property type="match status" value="1"/>
</dbReference>
<dbReference type="EMBL" id="CM000643">
    <property type="protein sequence ID" value="EED91596.1"/>
    <property type="molecule type" value="Genomic_DNA"/>
</dbReference>
<sequence>MPSSILTTMRARPNAARHRPPGAPPPPLDGTMSSTNQEDDDNGKGKSAPKRKFRLPPPPKMASLSFASPTKAGSNGIASLANGDQPIPSAPVDTGNNSAAARSNPEDVEMGNSSAQYSSGNSPPHQHQLPPPPALPIPAPQHTSSAAYQRGKNNPYSVSKTATNTPTADTAMTEDESDDVEILRPHTNTAIHSSYANYNNPYQSHQSAYRPSIWYANARDSQRRKQRLQNCGVLLSGVALVAFLWWSYHHLQSSWEEKGRYHHKHRHYHHGSKEVDHNHLHAMIGIAESPLGFAMYSDHVHQKQKSMVQRLPQSQSQNTILQQQTVEDTFSNVPVVTLSNQRLLPYIGFGVASHSIEHKQIPIIVSTLLQYASSENEGGGGIAMIDAVIDEKKEEENVAIPPGNKELEESEEELESSMAKTVVTLVGRAISYFGKENMKRQTLGSSSSGVHNKQTTDSYDYENRLEVHLLVGLSGSDLGGDNTVQSLRNLMAELDGLTPSLPKRDLANLDASDWDTEASYIKTADHHVDTRLHVLLRLPHCYNASNVIVSCSSDNAANADLLHQWLESWGILEKLYEANILHGIGLDGTTAGDLSYLIEHSRITPMIYRGDVSQALEGYGRRVGTHSSDVELHIAEVLKEKNVTFLASNVVGHILERKDVAPIAYGLLQILGNVLFQAHREMLESQGEAMPFKSEHKGAGEYYTVPRLVLSYLVRHEVCVLPHAYKPEHLADDAPESVGGLASFLSERRVAEIGVALKALLSGMDLPEDHGLGTDDEKAVAAVFHNEMDEEVTLVQISPDGEEVTIPAERGGLLESGASVVIIAQKGDKFASYHTDGHLVDTFEVRSEAGGAHDFTITLT</sequence>
<dbReference type="InParanoid" id="B8C5Z7"/>
<proteinExistence type="predicted"/>
<feature type="compositionally biased region" description="Polar residues" evidence="1">
    <location>
        <begin position="111"/>
        <end position="122"/>
    </location>
</feature>
<dbReference type="AlphaFoldDB" id="B8C5Z7"/>
<evidence type="ECO:0000313" key="2">
    <source>
        <dbReference type="EMBL" id="EED91596.1"/>
    </source>
</evidence>
<feature type="compositionally biased region" description="Polar residues" evidence="1">
    <location>
        <begin position="65"/>
        <end position="77"/>
    </location>
</feature>
<reference evidence="2 3" key="2">
    <citation type="journal article" date="2008" name="Nature">
        <title>The Phaeodactylum genome reveals the evolutionary history of diatom genomes.</title>
        <authorList>
            <person name="Bowler C."/>
            <person name="Allen A.E."/>
            <person name="Badger J.H."/>
            <person name="Grimwood J."/>
            <person name="Jabbari K."/>
            <person name="Kuo A."/>
            <person name="Maheswari U."/>
            <person name="Martens C."/>
            <person name="Maumus F."/>
            <person name="Otillar R.P."/>
            <person name="Rayko E."/>
            <person name="Salamov A."/>
            <person name="Vandepoele K."/>
            <person name="Beszteri B."/>
            <person name="Gruber A."/>
            <person name="Heijde M."/>
            <person name="Katinka M."/>
            <person name="Mock T."/>
            <person name="Valentin K."/>
            <person name="Verret F."/>
            <person name="Berges J.A."/>
            <person name="Brownlee C."/>
            <person name="Cadoret J.P."/>
            <person name="Chiovitti A."/>
            <person name="Choi C.J."/>
            <person name="Coesel S."/>
            <person name="De Martino A."/>
            <person name="Detter J.C."/>
            <person name="Durkin C."/>
            <person name="Falciatore A."/>
            <person name="Fournet J."/>
            <person name="Haruta M."/>
            <person name="Huysman M.J."/>
            <person name="Jenkins B.D."/>
            <person name="Jiroutova K."/>
            <person name="Jorgensen R.E."/>
            <person name="Joubert Y."/>
            <person name="Kaplan A."/>
            <person name="Kroger N."/>
            <person name="Kroth P.G."/>
            <person name="La Roche J."/>
            <person name="Lindquist E."/>
            <person name="Lommer M."/>
            <person name="Martin-Jezequel V."/>
            <person name="Lopez P.J."/>
            <person name="Lucas S."/>
            <person name="Mangogna M."/>
            <person name="McGinnis K."/>
            <person name="Medlin L.K."/>
            <person name="Montsant A."/>
            <person name="Oudot-Le Secq M.P."/>
            <person name="Napoli C."/>
            <person name="Obornik M."/>
            <person name="Parker M.S."/>
            <person name="Petit J.L."/>
            <person name="Porcel B.M."/>
            <person name="Poulsen N."/>
            <person name="Robison M."/>
            <person name="Rychlewski L."/>
            <person name="Rynearson T.A."/>
            <person name="Schmutz J."/>
            <person name="Shapiro H."/>
            <person name="Siaut M."/>
            <person name="Stanley M."/>
            <person name="Sussman M.R."/>
            <person name="Taylor A.R."/>
            <person name="Vardi A."/>
            <person name="von Dassow P."/>
            <person name="Vyverman W."/>
            <person name="Willis A."/>
            <person name="Wyrwicz L.S."/>
            <person name="Rokhsar D.S."/>
            <person name="Weissenbach J."/>
            <person name="Armbrust E.V."/>
            <person name="Green B.R."/>
            <person name="Van de Peer Y."/>
            <person name="Grigoriev I.V."/>
        </authorList>
    </citation>
    <scope>NUCLEOTIDE SEQUENCE [LARGE SCALE GENOMIC DNA]</scope>
    <source>
        <strain evidence="2 3">CCMP1335</strain>
    </source>
</reference>
<reference evidence="2 3" key="1">
    <citation type="journal article" date="2004" name="Science">
        <title>The genome of the diatom Thalassiosira pseudonana: ecology, evolution, and metabolism.</title>
        <authorList>
            <person name="Armbrust E.V."/>
            <person name="Berges J.A."/>
            <person name="Bowler C."/>
            <person name="Green B.R."/>
            <person name="Martinez D."/>
            <person name="Putnam N.H."/>
            <person name="Zhou S."/>
            <person name="Allen A.E."/>
            <person name="Apt K.E."/>
            <person name="Bechner M."/>
            <person name="Brzezinski M.A."/>
            <person name="Chaal B.K."/>
            <person name="Chiovitti A."/>
            <person name="Davis A.K."/>
            <person name="Demarest M.S."/>
            <person name="Detter J.C."/>
            <person name="Glavina T."/>
            <person name="Goodstein D."/>
            <person name="Hadi M.Z."/>
            <person name="Hellsten U."/>
            <person name="Hildebrand M."/>
            <person name="Jenkins B.D."/>
            <person name="Jurka J."/>
            <person name="Kapitonov V.V."/>
            <person name="Kroger N."/>
            <person name="Lau W.W."/>
            <person name="Lane T.W."/>
            <person name="Larimer F.W."/>
            <person name="Lippmeier J.C."/>
            <person name="Lucas S."/>
            <person name="Medina M."/>
            <person name="Montsant A."/>
            <person name="Obornik M."/>
            <person name="Parker M.S."/>
            <person name="Palenik B."/>
            <person name="Pazour G.J."/>
            <person name="Richardson P.M."/>
            <person name="Rynearson T.A."/>
            <person name="Saito M.A."/>
            <person name="Schwartz D.C."/>
            <person name="Thamatrakoln K."/>
            <person name="Valentin K."/>
            <person name="Vardi A."/>
            <person name="Wilkerson F.P."/>
            <person name="Rokhsar D.S."/>
        </authorList>
    </citation>
    <scope>NUCLEOTIDE SEQUENCE [LARGE SCALE GENOMIC DNA]</scope>
    <source>
        <strain evidence="2 3">CCMP1335</strain>
    </source>
</reference>
<evidence type="ECO:0000256" key="1">
    <source>
        <dbReference type="SAM" id="MobiDB-lite"/>
    </source>
</evidence>
<protein>
    <submittedName>
        <fullName evidence="2">Uncharacterized protein</fullName>
    </submittedName>
</protein>
<dbReference type="PaxDb" id="35128-Thaps23137"/>
<feature type="region of interest" description="Disordered" evidence="1">
    <location>
        <begin position="1"/>
        <end position="177"/>
    </location>
</feature>
<dbReference type="InterPro" id="IPR036812">
    <property type="entry name" value="NAD(P)_OxRdtase_dom_sf"/>
</dbReference>
<feature type="compositionally biased region" description="Polar residues" evidence="1">
    <location>
        <begin position="143"/>
        <end position="170"/>
    </location>
</feature>
<accession>B8C5Z7</accession>
<evidence type="ECO:0000313" key="3">
    <source>
        <dbReference type="Proteomes" id="UP000001449"/>
    </source>
</evidence>
<dbReference type="HOGENOM" id="CLU_332767_0_0_1"/>
<keyword evidence="3" id="KW-1185">Reference proteome</keyword>
<dbReference type="KEGG" id="tps:THAPSDRAFT_23137"/>
<name>B8C5Z7_THAPS</name>
<feature type="compositionally biased region" description="Pro residues" evidence="1">
    <location>
        <begin position="129"/>
        <end position="139"/>
    </location>
</feature>
<organism evidence="2 3">
    <name type="scientific">Thalassiosira pseudonana</name>
    <name type="common">Marine diatom</name>
    <name type="synonym">Cyclotella nana</name>
    <dbReference type="NCBI Taxonomy" id="35128"/>
    <lineage>
        <taxon>Eukaryota</taxon>
        <taxon>Sar</taxon>
        <taxon>Stramenopiles</taxon>
        <taxon>Ochrophyta</taxon>
        <taxon>Bacillariophyta</taxon>
        <taxon>Coscinodiscophyceae</taxon>
        <taxon>Thalassiosirophycidae</taxon>
        <taxon>Thalassiosirales</taxon>
        <taxon>Thalassiosiraceae</taxon>
        <taxon>Thalassiosira</taxon>
    </lineage>
</organism>
<dbReference type="RefSeq" id="XP_002291489.1">
    <property type="nucleotide sequence ID" value="XM_002291453.1"/>
</dbReference>
<gene>
    <name evidence="2" type="ORF">THAPSDRAFT_23137</name>
</gene>
<dbReference type="eggNOG" id="ENOG502RWS9">
    <property type="taxonomic scope" value="Eukaryota"/>
</dbReference>